<dbReference type="PANTHER" id="PTHR43280:SF2">
    <property type="entry name" value="HTH-TYPE TRANSCRIPTIONAL REGULATOR EXSA"/>
    <property type="match status" value="1"/>
</dbReference>
<dbReference type="Pfam" id="PF12833">
    <property type="entry name" value="HTH_18"/>
    <property type="match status" value="1"/>
</dbReference>
<dbReference type="EMBL" id="UAWB01000014">
    <property type="protein sequence ID" value="SQB47101.1"/>
    <property type="molecule type" value="Genomic_DNA"/>
</dbReference>
<keyword evidence="8" id="KW-1185">Reference proteome</keyword>
<evidence type="ECO:0000313" key="9">
    <source>
        <dbReference type="Proteomes" id="UP000251670"/>
    </source>
</evidence>
<feature type="transmembrane region" description="Helical" evidence="4">
    <location>
        <begin position="98"/>
        <end position="119"/>
    </location>
</feature>
<name>A0A2X2X8V7_CHRJE</name>
<dbReference type="AlphaFoldDB" id="A0A2X2X8V7"/>
<sequence>MADFDLGILYWAGIFIACFSSLLILGKQKKKTQDFLLAIWFLIIGVHLVFFILLRSEGYLKYPYLLGYEILLPFIHGPMLYLYILYITGRNPGKKDWLLNWVPVLIIYLILFRFLMLSPQDRMMVYQNKGRGYEVLSDVIKVLMNLSGVLYVSLSLFAIKKYKQKISSQYSNTEKINLNWSYYLITGIALIWMAVIIRNDILIFSMVVLFILVAAYFGISRVGILDLPVAEKVDEKAVGNEFVKYQKNFPGDNAIQTVYEKLIARMAQEKLYKDPDLNLNYVAQLLDVHPNILSQVINSVENKNFYDYINRQRVEEFKRIASLPENHKYTILSLAFESGFNSKTSFNRNFKKYMNCSPREFLKSKNLTLES</sequence>
<evidence type="ECO:0000313" key="7">
    <source>
        <dbReference type="EMBL" id="SQB47101.1"/>
    </source>
</evidence>
<dbReference type="GO" id="GO:0003700">
    <property type="term" value="F:DNA-binding transcription factor activity"/>
    <property type="evidence" value="ECO:0007669"/>
    <property type="project" value="InterPro"/>
</dbReference>
<feature type="transmembrane region" description="Helical" evidence="4">
    <location>
        <begin position="66"/>
        <end position="86"/>
    </location>
</feature>
<dbReference type="InterPro" id="IPR018060">
    <property type="entry name" value="HTH_AraC"/>
</dbReference>
<feature type="transmembrane region" description="Helical" evidence="4">
    <location>
        <begin position="180"/>
        <end position="197"/>
    </location>
</feature>
<dbReference type="Proteomes" id="UP000251670">
    <property type="component" value="Unassembled WGS sequence"/>
</dbReference>
<proteinExistence type="predicted"/>
<feature type="domain" description="HTH araC/xylS-type" evidence="5">
    <location>
        <begin position="261"/>
        <end position="364"/>
    </location>
</feature>
<evidence type="ECO:0000256" key="2">
    <source>
        <dbReference type="ARBA" id="ARBA00023125"/>
    </source>
</evidence>
<evidence type="ECO:0000313" key="6">
    <source>
        <dbReference type="EMBL" id="SDI57961.1"/>
    </source>
</evidence>
<reference evidence="6 8" key="1">
    <citation type="submission" date="2016-10" db="EMBL/GenBank/DDBJ databases">
        <authorList>
            <person name="Varghese N."/>
            <person name="Submissions S."/>
        </authorList>
    </citation>
    <scope>NUCLEOTIDE SEQUENCE [LARGE SCALE GENOMIC DNA]</scope>
    <source>
        <strain evidence="6 8">DSM 19299</strain>
    </source>
</reference>
<dbReference type="SMART" id="SM00342">
    <property type="entry name" value="HTH_ARAC"/>
    <property type="match status" value="1"/>
</dbReference>
<feature type="transmembrane region" description="Helical" evidence="4">
    <location>
        <begin position="139"/>
        <end position="159"/>
    </location>
</feature>
<dbReference type="InterPro" id="IPR009057">
    <property type="entry name" value="Homeodomain-like_sf"/>
</dbReference>
<evidence type="ECO:0000259" key="5">
    <source>
        <dbReference type="PROSITE" id="PS01124"/>
    </source>
</evidence>
<dbReference type="SUPFAM" id="SSF46689">
    <property type="entry name" value="Homeodomain-like"/>
    <property type="match status" value="1"/>
</dbReference>
<organism evidence="7 9">
    <name type="scientific">Chryseobacterium jejuense</name>
    <dbReference type="NCBI Taxonomy" id="445960"/>
    <lineage>
        <taxon>Bacteria</taxon>
        <taxon>Pseudomonadati</taxon>
        <taxon>Bacteroidota</taxon>
        <taxon>Flavobacteriia</taxon>
        <taxon>Flavobacteriales</taxon>
        <taxon>Weeksellaceae</taxon>
        <taxon>Chryseobacterium group</taxon>
        <taxon>Chryseobacterium</taxon>
    </lineage>
</organism>
<feature type="transmembrane region" description="Helical" evidence="4">
    <location>
        <begin position="35"/>
        <end position="54"/>
    </location>
</feature>
<reference evidence="7 9" key="2">
    <citation type="submission" date="2018-06" db="EMBL/GenBank/DDBJ databases">
        <authorList>
            <consortium name="Pathogen Informatics"/>
            <person name="Doyle S."/>
        </authorList>
    </citation>
    <scope>NUCLEOTIDE SEQUENCE [LARGE SCALE GENOMIC DNA]</scope>
    <source>
        <strain evidence="7 9">NCTC13492</strain>
    </source>
</reference>
<dbReference type="GO" id="GO:0043565">
    <property type="term" value="F:sequence-specific DNA binding"/>
    <property type="evidence" value="ECO:0007669"/>
    <property type="project" value="InterPro"/>
</dbReference>
<evidence type="ECO:0000313" key="8">
    <source>
        <dbReference type="Proteomes" id="UP000199426"/>
    </source>
</evidence>
<dbReference type="RefSeq" id="WP_228425467.1">
    <property type="nucleotide sequence ID" value="NZ_FNEG01000002.1"/>
</dbReference>
<feature type="transmembrane region" description="Helical" evidence="4">
    <location>
        <begin position="6"/>
        <end position="26"/>
    </location>
</feature>
<dbReference type="STRING" id="445960.SAMN05421542_1369"/>
<dbReference type="PROSITE" id="PS01124">
    <property type="entry name" value="HTH_ARAC_FAMILY_2"/>
    <property type="match status" value="1"/>
</dbReference>
<evidence type="ECO:0000256" key="1">
    <source>
        <dbReference type="ARBA" id="ARBA00023015"/>
    </source>
</evidence>
<evidence type="ECO:0000256" key="4">
    <source>
        <dbReference type="SAM" id="Phobius"/>
    </source>
</evidence>
<keyword evidence="1" id="KW-0805">Transcription regulation</keyword>
<dbReference type="Proteomes" id="UP000199426">
    <property type="component" value="Unassembled WGS sequence"/>
</dbReference>
<keyword evidence="2 7" id="KW-0238">DNA-binding</keyword>
<feature type="transmembrane region" description="Helical" evidence="4">
    <location>
        <begin position="203"/>
        <end position="224"/>
    </location>
</feature>
<keyword evidence="4" id="KW-0472">Membrane</keyword>
<keyword evidence="4" id="KW-0812">Transmembrane</keyword>
<dbReference type="PANTHER" id="PTHR43280">
    <property type="entry name" value="ARAC-FAMILY TRANSCRIPTIONAL REGULATOR"/>
    <property type="match status" value="1"/>
</dbReference>
<gene>
    <name evidence="7" type="ORF">NCTC13492_04180</name>
    <name evidence="6" type="ORF">SAMN05421542_1369</name>
</gene>
<dbReference type="EMBL" id="FNEG01000002">
    <property type="protein sequence ID" value="SDI57961.1"/>
    <property type="molecule type" value="Genomic_DNA"/>
</dbReference>
<keyword evidence="4" id="KW-1133">Transmembrane helix</keyword>
<keyword evidence="3" id="KW-0804">Transcription</keyword>
<dbReference type="Gene3D" id="1.10.10.60">
    <property type="entry name" value="Homeodomain-like"/>
    <property type="match status" value="2"/>
</dbReference>
<evidence type="ECO:0000256" key="3">
    <source>
        <dbReference type="ARBA" id="ARBA00023163"/>
    </source>
</evidence>
<accession>A0A2X2X8V7</accession>
<protein>
    <submittedName>
        <fullName evidence="7">DNA-binding transcriptional regulator MelR</fullName>
    </submittedName>
    <submittedName>
        <fullName evidence="6">Helix-turn-helix domain-containing protein</fullName>
    </submittedName>
</protein>